<name>A0A828YXB6_9LEPT</name>
<organism evidence="1 2">
    <name type="scientific">Leptospira weilii str. 2006001853</name>
    <dbReference type="NCBI Taxonomy" id="1001589"/>
    <lineage>
        <taxon>Bacteria</taxon>
        <taxon>Pseudomonadati</taxon>
        <taxon>Spirochaetota</taxon>
        <taxon>Spirochaetia</taxon>
        <taxon>Leptospirales</taxon>
        <taxon>Leptospiraceae</taxon>
        <taxon>Leptospira</taxon>
    </lineage>
</organism>
<protein>
    <submittedName>
        <fullName evidence="1">Uncharacterized protein</fullName>
    </submittedName>
</protein>
<sequence length="66" mass="7091">MLSIGGSERGIPIIAISNVVQILCPSTGGSITLYLRSAIGMLLVAIPAEEVAQWNKIKDIKNKERI</sequence>
<gene>
    <name evidence="1" type="ORF">LEP1GSC036_1866</name>
</gene>
<evidence type="ECO:0000313" key="2">
    <source>
        <dbReference type="Proteomes" id="UP000001338"/>
    </source>
</evidence>
<proteinExistence type="predicted"/>
<accession>A0A828YXB6</accession>
<dbReference type="Proteomes" id="UP000001338">
    <property type="component" value="Unassembled WGS sequence"/>
</dbReference>
<evidence type="ECO:0000313" key="1">
    <source>
        <dbReference type="EMBL" id="EKR62187.1"/>
    </source>
</evidence>
<comment type="caution">
    <text evidence="1">The sequence shown here is derived from an EMBL/GenBank/DDBJ whole genome shotgun (WGS) entry which is preliminary data.</text>
</comment>
<reference evidence="1 2" key="1">
    <citation type="submission" date="2012-10" db="EMBL/GenBank/DDBJ databases">
        <authorList>
            <person name="Harkins D.M."/>
            <person name="Durkin A.S."/>
            <person name="Brinkac L.M."/>
            <person name="Haft D.H."/>
            <person name="Selengut J.D."/>
            <person name="Sanka R."/>
            <person name="DePew J."/>
            <person name="Purushe J."/>
            <person name="Whelen A.C."/>
            <person name="Vinetz J.M."/>
            <person name="Sutton G.G."/>
            <person name="Nierman W.C."/>
            <person name="Fouts D.E."/>
        </authorList>
    </citation>
    <scope>NUCLEOTIDE SEQUENCE [LARGE SCALE GENOMIC DNA]</scope>
    <source>
        <strain evidence="1 2">2006001853</strain>
    </source>
</reference>
<dbReference type="AlphaFoldDB" id="A0A828YXB6"/>
<dbReference type="EMBL" id="AFLV02000082">
    <property type="protein sequence ID" value="EKR62187.1"/>
    <property type="molecule type" value="Genomic_DNA"/>
</dbReference>